<gene>
    <name evidence="2" type="ORF">CGERO_04820</name>
</gene>
<organism evidence="2 3">
    <name type="scientific">Corynebacterium gerontici</name>
    <dbReference type="NCBI Taxonomy" id="2079234"/>
    <lineage>
        <taxon>Bacteria</taxon>
        <taxon>Bacillati</taxon>
        <taxon>Actinomycetota</taxon>
        <taxon>Actinomycetes</taxon>
        <taxon>Mycobacteriales</taxon>
        <taxon>Corynebacteriaceae</taxon>
        <taxon>Corynebacterium</taxon>
    </lineage>
</organism>
<dbReference type="Pfam" id="PF07510">
    <property type="entry name" value="GmrSD_C"/>
    <property type="match status" value="1"/>
</dbReference>
<dbReference type="OrthoDB" id="5196645at2"/>
<dbReference type="RefSeq" id="WP_123933751.1">
    <property type="nucleotide sequence ID" value="NZ_CP033897.1"/>
</dbReference>
<evidence type="ECO:0000313" key="2">
    <source>
        <dbReference type="EMBL" id="AZA11280.1"/>
    </source>
</evidence>
<feature type="domain" description="GmrSD restriction endonucleases C-terminal" evidence="1">
    <location>
        <begin position="83"/>
        <end position="223"/>
    </location>
</feature>
<dbReference type="KEGG" id="cgk:CGERO_04820"/>
<proteinExistence type="predicted"/>
<dbReference type="Proteomes" id="UP000271587">
    <property type="component" value="Chromosome"/>
</dbReference>
<sequence>MRTLNKLFRLLGAVVVFALLLIGASGYLHQPPSGVPNAPVTDGQLAALEVRDETVAVPPYDRSAFGQAWSDDVDVPGGHNGCDTRNDMLQRDLTEITFKPRTRRCVVETGVLRDPYSGLIHRFQKGNQTSSLVQIDHVVALADAWESGAWAWDERGRRNFANDPANLQATLGSENQNKKAKTADAWLPSDPAYACEYVRRQVGLKVKYHLTVSLAERDAMARVLQHC</sequence>
<dbReference type="PANTHER" id="PTHR24094">
    <property type="entry name" value="SECRETED PROTEIN"/>
    <property type="match status" value="1"/>
</dbReference>
<evidence type="ECO:0000259" key="1">
    <source>
        <dbReference type="Pfam" id="PF07510"/>
    </source>
</evidence>
<dbReference type="InterPro" id="IPR011089">
    <property type="entry name" value="GmrSD_C"/>
</dbReference>
<dbReference type="AlphaFoldDB" id="A0A3G6J4D6"/>
<dbReference type="EMBL" id="CP033897">
    <property type="protein sequence ID" value="AZA11280.1"/>
    <property type="molecule type" value="Genomic_DNA"/>
</dbReference>
<dbReference type="PANTHER" id="PTHR24094:SF15">
    <property type="entry name" value="AMP-DEPENDENT SYNTHETASE_LIGASE DOMAIN-CONTAINING PROTEIN-RELATED"/>
    <property type="match status" value="1"/>
</dbReference>
<reference evidence="2 3" key="1">
    <citation type="submission" date="2018-11" db="EMBL/GenBank/DDBJ databases">
        <authorList>
            <person name="Kleinhagauer T."/>
            <person name="Glaeser S.P."/>
            <person name="Spergser J."/>
            <person name="Ruckert C."/>
            <person name="Kaempfer P."/>
            <person name="Busse H.-J."/>
        </authorList>
    </citation>
    <scope>NUCLEOTIDE SEQUENCE [LARGE SCALE GENOMIC DNA]</scope>
    <source>
        <strain evidence="2 3">W8</strain>
    </source>
</reference>
<name>A0A3G6J4D6_9CORY</name>
<protein>
    <recommendedName>
        <fullName evidence="1">GmrSD restriction endonucleases C-terminal domain-containing protein</fullName>
    </recommendedName>
</protein>
<accession>A0A3G6J4D6</accession>
<evidence type="ECO:0000313" key="3">
    <source>
        <dbReference type="Proteomes" id="UP000271587"/>
    </source>
</evidence>
<keyword evidence="3" id="KW-1185">Reference proteome</keyword>